<name>A0A1W0X3C7_HYPEX</name>
<dbReference type="InterPro" id="IPR026971">
    <property type="entry name" value="CND1/NCAPD3"/>
</dbReference>
<keyword evidence="4" id="KW-1185">Reference proteome</keyword>
<organism evidence="3 4">
    <name type="scientific">Hypsibius exemplaris</name>
    <name type="common">Freshwater tardigrade</name>
    <dbReference type="NCBI Taxonomy" id="2072580"/>
    <lineage>
        <taxon>Eukaryota</taxon>
        <taxon>Metazoa</taxon>
        <taxon>Ecdysozoa</taxon>
        <taxon>Tardigrada</taxon>
        <taxon>Eutardigrada</taxon>
        <taxon>Parachela</taxon>
        <taxon>Hypsibioidea</taxon>
        <taxon>Hypsibiidae</taxon>
        <taxon>Hypsibius</taxon>
    </lineage>
</organism>
<gene>
    <name evidence="3" type="ORF">BV898_04123</name>
</gene>
<dbReference type="GO" id="GO:0000779">
    <property type="term" value="C:condensed chromosome, centromeric region"/>
    <property type="evidence" value="ECO:0007669"/>
    <property type="project" value="TreeGrafter"/>
</dbReference>
<feature type="compositionally biased region" description="Low complexity" evidence="2">
    <location>
        <begin position="1377"/>
        <end position="1388"/>
    </location>
</feature>
<feature type="compositionally biased region" description="Acidic residues" evidence="2">
    <location>
        <begin position="1346"/>
        <end position="1365"/>
    </location>
</feature>
<feature type="compositionally biased region" description="Basic and acidic residues" evidence="2">
    <location>
        <begin position="1328"/>
        <end position="1345"/>
    </location>
</feature>
<feature type="compositionally biased region" description="Polar residues" evidence="2">
    <location>
        <begin position="1268"/>
        <end position="1284"/>
    </location>
</feature>
<dbReference type="GO" id="GO:0010032">
    <property type="term" value="P:meiotic chromosome condensation"/>
    <property type="evidence" value="ECO:0007669"/>
    <property type="project" value="TreeGrafter"/>
</dbReference>
<feature type="compositionally biased region" description="Basic and acidic residues" evidence="2">
    <location>
        <begin position="1527"/>
        <end position="1538"/>
    </location>
</feature>
<reference evidence="4" key="1">
    <citation type="submission" date="2017-01" db="EMBL/GenBank/DDBJ databases">
        <title>Comparative genomics of anhydrobiosis in the tardigrade Hypsibius dujardini.</title>
        <authorList>
            <person name="Yoshida Y."/>
            <person name="Koutsovoulos G."/>
            <person name="Laetsch D."/>
            <person name="Stevens L."/>
            <person name="Kumar S."/>
            <person name="Horikawa D."/>
            <person name="Ishino K."/>
            <person name="Komine S."/>
            <person name="Tomita M."/>
            <person name="Blaxter M."/>
            <person name="Arakawa K."/>
        </authorList>
    </citation>
    <scope>NUCLEOTIDE SEQUENCE [LARGE SCALE GENOMIC DNA]</scope>
    <source>
        <strain evidence="4">Z151</strain>
    </source>
</reference>
<accession>A0A1W0X3C7</accession>
<comment type="caution">
    <text evidence="3">The sequence shown here is derived from an EMBL/GenBank/DDBJ whole genome shotgun (WGS) entry which is preliminary data.</text>
</comment>
<dbReference type="InterPro" id="IPR016024">
    <property type="entry name" value="ARM-type_fold"/>
</dbReference>
<dbReference type="GO" id="GO:0042393">
    <property type="term" value="F:histone binding"/>
    <property type="evidence" value="ECO:0007669"/>
    <property type="project" value="TreeGrafter"/>
</dbReference>
<feature type="compositionally biased region" description="Acidic residues" evidence="2">
    <location>
        <begin position="1121"/>
        <end position="1141"/>
    </location>
</feature>
<dbReference type="InterPro" id="IPR011989">
    <property type="entry name" value="ARM-like"/>
</dbReference>
<dbReference type="SUPFAM" id="SSF48371">
    <property type="entry name" value="ARM repeat"/>
    <property type="match status" value="1"/>
</dbReference>
<dbReference type="EMBL" id="MTYJ01000020">
    <property type="protein sequence ID" value="OQV21910.1"/>
    <property type="molecule type" value="Genomic_DNA"/>
</dbReference>
<feature type="compositionally biased region" description="Acidic residues" evidence="2">
    <location>
        <begin position="1449"/>
        <end position="1463"/>
    </location>
</feature>
<evidence type="ECO:0000256" key="1">
    <source>
        <dbReference type="ARBA" id="ARBA00023067"/>
    </source>
</evidence>
<dbReference type="PANTHER" id="PTHR14222">
    <property type="entry name" value="CONDENSIN"/>
    <property type="match status" value="1"/>
</dbReference>
<keyword evidence="1" id="KW-0226">DNA condensation</keyword>
<dbReference type="GO" id="GO:0000796">
    <property type="term" value="C:condensin complex"/>
    <property type="evidence" value="ECO:0007669"/>
    <property type="project" value="TreeGrafter"/>
</dbReference>
<sequence>MAQEEALNAAVEAFQALKYGEEFTEGMRGWVDAVYDAKCNLVDVPFADLQRELRECQVEDLETIATELLRYVGRMPAFGAENVGDVEINILTLLKEAGVQLKPFFAALTGFIYTALKSRSSNGAATRGCVSGAIYFLLLTATKGKVPAALHDADVLGLRSLFNQALYTKSLDILSLPDSWHSKKTTGKKGRIALSERQGNGEDEEDDYIYEVDTNVQWEKVQPLFLQALALFVRNMDLDTFPYHLARLCRTVADTWRRDYITHPMPFDASPRFDTFLSRNQSIAKCLSLVLSDSQTKTHENLEVVLWSLEPGILRISETLTSYQTLTKAVDTFAGHVTQFCLALIEKFAGNADCDEVIERFLQDIYYNVPDTADYRRRVAETWIQLLDVLTPDARNRLIRWMVEESDADRARGRSFALQVVQAMWTKEWNDVTVPYLKCTSKKAVILEVCIRRLRDKSSRIRGLAAAAMSSLLDQDPRIFDDLDGVLADELFRMVLTGISDTSVVARKASLQMLGRLLQSNFGRFNQQVMDCILRVAQDPAKSMRTSNIDVVCELMKSQEVSDDLVNLWNRVVFSLYMDSEQTVKDRMLEEFQTTILDVIMNDRGGAQERALAWRLLEKIAKDEMGEIRLLRQVLSDLEKSKAISGKSFNKVQEFIGTEWEKTAWMLLAELAPIVKSTTIDFAFDYVLDDSKSSFEGPADVAGACVFRIIQAAFRAGIRDRANERHQLLLKAFPKIKGVATVVEAVRAILAGFERIESVYDFNKWAEPELDEATGRLDGLLQQYEDWIRFMINSEEARNDPANRAMTVLESDIAFAVRVVAELGKHLGLGKDRNKDQLDFVVIRRANLCLQLLEKTCNFGPRQPGTPIYRPWVRAHGVFALGRICLGAKKLTWAHATKFVDLAHDKNVDVGLRRDAVMVVFDMLKMFGDVIEKDLNKVYAWLGDACSAIRSDVINHLHDLLLNEHIQWNPIVFYQFVTSISDPNPTIRAWVRSCLRSLMKKRNQCFTDFSEAVVFLNGSVGHPRFKTSYKMNNDGIGFPLKGPGANVERRLDVYAFMLKQMTDDQKRQTYARIVEQMLMPVVSREVKLEKTEEYWPVLLDVIGILGLKEMQFSAFIKKTGEEEEEDGNDDDEDADPEQQEDDAQRKQRKQTTAALKEAWVKFKQEVLQRSLLPVMLSIYRQLRNLPGANHILTALLKLVSALASEAELDLAEMAQSTSGFEGEILKGLALEIKRLEDQNTPAPPTPAPEMPATPAVDEIPLLRESPFMTPSDSQTAGPATTATVNEEKDFAEKAPERERDDSSEPPSPKKPRIRKNTSRVNNTTKNVAGRDKRQPQISAKEKIVEVAEEDEEEATMVEAEPDEETVPQRKTRRNVKAAADSDAEQSSSVGRSVKKAKKATVLASDSSSPSRSKLGMKASANEVEVKIEEPSSPPPARRPTRSTRRPVPEPEDDEAEDDQDDTVVEAKPKPKSKHGHSLADQTLTGVGAPRAISTPNKTRAGMADMTFGLDISRIDLAPPPTAHRTGRGRETSRRAANK</sequence>
<evidence type="ECO:0000313" key="4">
    <source>
        <dbReference type="Proteomes" id="UP000192578"/>
    </source>
</evidence>
<dbReference type="GO" id="GO:0007076">
    <property type="term" value="P:mitotic chromosome condensation"/>
    <property type="evidence" value="ECO:0007669"/>
    <property type="project" value="InterPro"/>
</dbReference>
<feature type="region of interest" description="Disordered" evidence="2">
    <location>
        <begin position="1265"/>
        <end position="1538"/>
    </location>
</feature>
<evidence type="ECO:0000313" key="3">
    <source>
        <dbReference type="EMBL" id="OQV21910.1"/>
    </source>
</evidence>
<proteinExistence type="predicted"/>
<protein>
    <submittedName>
        <fullName evidence="3">Condensin-2 complex subunit D3</fullName>
    </submittedName>
</protein>
<feature type="region of interest" description="Disordered" evidence="2">
    <location>
        <begin position="1119"/>
        <end position="1149"/>
    </location>
</feature>
<dbReference type="OrthoDB" id="10263978at2759"/>
<feature type="compositionally biased region" description="Basic and acidic residues" evidence="2">
    <location>
        <begin position="1285"/>
        <end position="1302"/>
    </location>
</feature>
<dbReference type="Gene3D" id="1.25.10.10">
    <property type="entry name" value="Leucine-rich Repeat Variant"/>
    <property type="match status" value="2"/>
</dbReference>
<dbReference type="PANTHER" id="PTHR14222:SF1">
    <property type="entry name" value="CONDENSIN-2 COMPLEX SUBUNIT D3"/>
    <property type="match status" value="1"/>
</dbReference>
<evidence type="ECO:0000256" key="2">
    <source>
        <dbReference type="SAM" id="MobiDB-lite"/>
    </source>
</evidence>
<dbReference type="Proteomes" id="UP000192578">
    <property type="component" value="Unassembled WGS sequence"/>
</dbReference>